<dbReference type="InterPro" id="IPR052739">
    <property type="entry name" value="FAAH2"/>
</dbReference>
<evidence type="ECO:0000256" key="1">
    <source>
        <dbReference type="SAM" id="MobiDB-lite"/>
    </source>
</evidence>
<dbReference type="Pfam" id="PF01425">
    <property type="entry name" value="Amidase"/>
    <property type="match status" value="1"/>
</dbReference>
<dbReference type="PANTHER" id="PTHR43372">
    <property type="entry name" value="FATTY-ACID AMIDE HYDROLASE"/>
    <property type="match status" value="1"/>
</dbReference>
<evidence type="ECO:0000313" key="4">
    <source>
        <dbReference type="Proteomes" id="UP000326287"/>
    </source>
</evidence>
<dbReference type="NCBIfam" id="NF005687">
    <property type="entry name" value="PRK07487.1"/>
    <property type="match status" value="1"/>
</dbReference>
<evidence type="ECO:0000313" key="3">
    <source>
        <dbReference type="EMBL" id="QFU74384.1"/>
    </source>
</evidence>
<dbReference type="EMBL" id="CP036422">
    <property type="protein sequence ID" value="QFU74384.1"/>
    <property type="molecule type" value="Genomic_DNA"/>
</dbReference>
<feature type="region of interest" description="Disordered" evidence="1">
    <location>
        <begin position="129"/>
        <end position="156"/>
    </location>
</feature>
<organism evidence="3 4">
    <name type="scientific">Halioglobus maricola</name>
    <dbReference type="NCBI Taxonomy" id="2601894"/>
    <lineage>
        <taxon>Bacteria</taxon>
        <taxon>Pseudomonadati</taxon>
        <taxon>Pseudomonadota</taxon>
        <taxon>Gammaproteobacteria</taxon>
        <taxon>Cellvibrionales</taxon>
        <taxon>Halieaceae</taxon>
        <taxon>Halioglobus</taxon>
    </lineage>
</organism>
<dbReference type="InterPro" id="IPR036928">
    <property type="entry name" value="AS_sf"/>
</dbReference>
<dbReference type="GO" id="GO:0016787">
    <property type="term" value="F:hydrolase activity"/>
    <property type="evidence" value="ECO:0007669"/>
    <property type="project" value="UniProtKB-KW"/>
</dbReference>
<name>A0A5P9NGQ5_9GAMM</name>
<gene>
    <name evidence="3" type="ORF">EY643_01245</name>
</gene>
<dbReference type="AlphaFoldDB" id="A0A5P9NGQ5"/>
<keyword evidence="4" id="KW-1185">Reference proteome</keyword>
<keyword evidence="3" id="KW-0378">Hydrolase</keyword>
<dbReference type="Proteomes" id="UP000326287">
    <property type="component" value="Chromosome"/>
</dbReference>
<sequence length="462" mass="48856">MANELWRQSACALAQMIKTKHVSSREVVESHLERIETVNPAVNAVTVVLADSALSAADEADGKASTAPLHGVPFSIKENLDCVGSATTQGLPAMAEAVPSADAPVVSRMKAAGAIPLARTNMPELGLRITTDNPLRGRTLNPWDPTRTAGGSSGGEGAALATGMSPIGLGNDIGGSLRNPAYCCGITSLKPTTGRIPHASSLPPEDFYLAAQLMCVDGPMARHVEDLRLAFSILSGRDHRDPFSVDAPMQGPEPACKRAALVTSIPGLALPDGAVSAIRRAGAELAAKGWLVEETAPPELERVNELWGHLLAADIVQTLPFISPLMSEPTVALLDELVTTFDVADMPSLVLHTDRARLMRLWSDFFQSYPLVIGPTWTDLPFLHDADLNLGDDANTTFNQLKFITPGNLLGIPAVALPMGVVDGLPTGVQIYSDLWREDLCLEAAAVIEQAVGQICPIDPLG</sequence>
<feature type="domain" description="Amidase" evidence="2">
    <location>
        <begin position="26"/>
        <end position="442"/>
    </location>
</feature>
<dbReference type="SUPFAM" id="SSF75304">
    <property type="entry name" value="Amidase signature (AS) enzymes"/>
    <property type="match status" value="1"/>
</dbReference>
<dbReference type="KEGG" id="halc:EY643_01245"/>
<dbReference type="PANTHER" id="PTHR43372:SF4">
    <property type="entry name" value="FATTY-ACID AMIDE HYDROLASE 2"/>
    <property type="match status" value="1"/>
</dbReference>
<dbReference type="RefSeq" id="WP_152660496.1">
    <property type="nucleotide sequence ID" value="NZ_CP036422.1"/>
</dbReference>
<accession>A0A5P9NGQ5</accession>
<reference evidence="3 4" key="1">
    <citation type="submission" date="2019-02" db="EMBL/GenBank/DDBJ databases">
        <authorList>
            <person name="Li S.-H."/>
        </authorList>
    </citation>
    <scope>NUCLEOTIDE SEQUENCE [LARGE SCALE GENOMIC DNA]</scope>
    <source>
        <strain evidence="3 4">IMCC14385</strain>
    </source>
</reference>
<dbReference type="GO" id="GO:0012505">
    <property type="term" value="C:endomembrane system"/>
    <property type="evidence" value="ECO:0007669"/>
    <property type="project" value="TreeGrafter"/>
</dbReference>
<protein>
    <submittedName>
        <fullName evidence="3">Indole acetimide hydrolase</fullName>
    </submittedName>
</protein>
<dbReference type="PROSITE" id="PS00571">
    <property type="entry name" value="AMIDASES"/>
    <property type="match status" value="1"/>
</dbReference>
<dbReference type="InterPro" id="IPR020556">
    <property type="entry name" value="Amidase_CS"/>
</dbReference>
<dbReference type="OrthoDB" id="8872210at2"/>
<proteinExistence type="predicted"/>
<dbReference type="InterPro" id="IPR023631">
    <property type="entry name" value="Amidase_dom"/>
</dbReference>
<dbReference type="Gene3D" id="3.90.1300.10">
    <property type="entry name" value="Amidase signature (AS) domain"/>
    <property type="match status" value="1"/>
</dbReference>
<evidence type="ECO:0000259" key="2">
    <source>
        <dbReference type="Pfam" id="PF01425"/>
    </source>
</evidence>